<accession>A0ABT6HLC3</accession>
<protein>
    <submittedName>
        <fullName evidence="1">Uncharacterized protein</fullName>
    </submittedName>
</protein>
<organism evidence="1 2">
    <name type="scientific">Streptomyces chengmaiensis</name>
    <dbReference type="NCBI Taxonomy" id="3040919"/>
    <lineage>
        <taxon>Bacteria</taxon>
        <taxon>Bacillati</taxon>
        <taxon>Actinomycetota</taxon>
        <taxon>Actinomycetes</taxon>
        <taxon>Kitasatosporales</taxon>
        <taxon>Streptomycetaceae</taxon>
        <taxon>Streptomyces</taxon>
    </lineage>
</organism>
<proteinExistence type="predicted"/>
<dbReference type="RefSeq" id="WP_279927890.1">
    <property type="nucleotide sequence ID" value="NZ_JARWBG010000011.1"/>
</dbReference>
<name>A0ABT6HLC3_9ACTN</name>
<dbReference type="Proteomes" id="UP001223144">
    <property type="component" value="Unassembled WGS sequence"/>
</dbReference>
<gene>
    <name evidence="1" type="ORF">QCN29_12150</name>
</gene>
<evidence type="ECO:0000313" key="1">
    <source>
        <dbReference type="EMBL" id="MDH2389534.1"/>
    </source>
</evidence>
<keyword evidence="2" id="KW-1185">Reference proteome</keyword>
<sequence>MRSGPGAPCGDRPGDRRLYRVHDIYDLQAVGTSRGHLVVVAEGGTLARFLDSDVASAVIGQDFPLPTAVVDAQLAKLG</sequence>
<reference evidence="1 2" key="1">
    <citation type="submission" date="2023-04" db="EMBL/GenBank/DDBJ databases">
        <title>Streptomyces chengmaiensis sp. nov. isolated from the stem of mangrove plant in Hainan.</title>
        <authorList>
            <person name="Huang X."/>
            <person name="Zhou S."/>
            <person name="Chu X."/>
            <person name="Xie Y."/>
            <person name="Lin Y."/>
        </authorList>
    </citation>
    <scope>NUCLEOTIDE SEQUENCE [LARGE SCALE GENOMIC DNA]</scope>
    <source>
        <strain evidence="1 2">HNM0663</strain>
    </source>
</reference>
<comment type="caution">
    <text evidence="1">The sequence shown here is derived from an EMBL/GenBank/DDBJ whole genome shotgun (WGS) entry which is preliminary data.</text>
</comment>
<evidence type="ECO:0000313" key="2">
    <source>
        <dbReference type="Proteomes" id="UP001223144"/>
    </source>
</evidence>
<dbReference type="EMBL" id="JARWBG010000011">
    <property type="protein sequence ID" value="MDH2389534.1"/>
    <property type="molecule type" value="Genomic_DNA"/>
</dbReference>